<evidence type="ECO:0000256" key="4">
    <source>
        <dbReference type="ARBA" id="ARBA00005072"/>
    </source>
</evidence>
<protein>
    <recommendedName>
        <fullName evidence="6">branched-chain-amino-acid transaminase</fullName>
        <ecNumber evidence="6">2.6.1.42</ecNumber>
    </recommendedName>
</protein>
<comment type="pathway">
    <text evidence="2">Amino-acid biosynthesis; L-isoleucine biosynthesis; L-isoleucine from 2-oxobutanoate: step 4/4.</text>
</comment>
<evidence type="ECO:0000256" key="10">
    <source>
        <dbReference type="ARBA" id="ARBA00049229"/>
    </source>
</evidence>
<dbReference type="PANTHER" id="PTHR42743:SF11">
    <property type="entry name" value="AMINODEOXYCHORISMATE LYASE"/>
    <property type="match status" value="1"/>
</dbReference>
<dbReference type="Gene3D" id="3.20.10.10">
    <property type="entry name" value="D-amino Acid Aminotransferase, subunit A, domain 2"/>
    <property type="match status" value="1"/>
</dbReference>
<comment type="cofactor">
    <cofactor evidence="1 12">
        <name>pyridoxal 5'-phosphate</name>
        <dbReference type="ChEBI" id="CHEBI:597326"/>
    </cofactor>
</comment>
<dbReference type="Pfam" id="PF01063">
    <property type="entry name" value="Aminotran_4"/>
    <property type="match status" value="1"/>
</dbReference>
<evidence type="ECO:0000313" key="13">
    <source>
        <dbReference type="EMBL" id="HIV98250.1"/>
    </source>
</evidence>
<dbReference type="EMBL" id="DXHU01000003">
    <property type="protein sequence ID" value="HIV98250.1"/>
    <property type="molecule type" value="Genomic_DNA"/>
</dbReference>
<organism evidence="13 14">
    <name type="scientific">Candidatus Ornithospirochaeta avicola</name>
    <dbReference type="NCBI Taxonomy" id="2840896"/>
    <lineage>
        <taxon>Bacteria</taxon>
        <taxon>Pseudomonadati</taxon>
        <taxon>Spirochaetota</taxon>
        <taxon>Spirochaetia</taxon>
        <taxon>Spirochaetales</taxon>
        <taxon>Spirochaetaceae</taxon>
        <taxon>Spirochaetaceae incertae sedis</taxon>
        <taxon>Candidatus Ornithospirochaeta</taxon>
    </lineage>
</organism>
<evidence type="ECO:0000256" key="12">
    <source>
        <dbReference type="RuleBase" id="RU004516"/>
    </source>
</evidence>
<comment type="catalytic activity">
    <reaction evidence="9">
        <text>L-isoleucine + 2-oxoglutarate = (S)-3-methyl-2-oxopentanoate + L-glutamate</text>
        <dbReference type="Rhea" id="RHEA:24801"/>
        <dbReference type="ChEBI" id="CHEBI:16810"/>
        <dbReference type="ChEBI" id="CHEBI:29985"/>
        <dbReference type="ChEBI" id="CHEBI:35146"/>
        <dbReference type="ChEBI" id="CHEBI:58045"/>
        <dbReference type="EC" id="2.6.1.42"/>
    </reaction>
</comment>
<dbReference type="SUPFAM" id="SSF56752">
    <property type="entry name" value="D-aminoacid aminotransferase-like PLP-dependent enzymes"/>
    <property type="match status" value="1"/>
</dbReference>
<dbReference type="EC" id="2.6.1.42" evidence="6"/>
<dbReference type="InterPro" id="IPR036038">
    <property type="entry name" value="Aminotransferase-like"/>
</dbReference>
<comment type="similarity">
    <text evidence="5 11">Belongs to the class-IV pyridoxal-phosphate-dependent aminotransferase family.</text>
</comment>
<evidence type="ECO:0000256" key="11">
    <source>
        <dbReference type="RuleBase" id="RU004106"/>
    </source>
</evidence>
<comment type="pathway">
    <text evidence="3">Amino-acid biosynthesis; L-valine biosynthesis; L-valine from pyruvate: step 4/4.</text>
</comment>
<proteinExistence type="inferred from homology"/>
<dbReference type="InterPro" id="IPR001544">
    <property type="entry name" value="Aminotrans_IV"/>
</dbReference>
<dbReference type="GO" id="GO:0046394">
    <property type="term" value="P:carboxylic acid biosynthetic process"/>
    <property type="evidence" value="ECO:0007669"/>
    <property type="project" value="UniProtKB-ARBA"/>
</dbReference>
<dbReference type="PANTHER" id="PTHR42743">
    <property type="entry name" value="AMINO-ACID AMINOTRANSFERASE"/>
    <property type="match status" value="1"/>
</dbReference>
<name>A0A9D1TN98_9SPIO</name>
<keyword evidence="13" id="KW-0808">Transferase</keyword>
<evidence type="ECO:0000256" key="3">
    <source>
        <dbReference type="ARBA" id="ARBA00004931"/>
    </source>
</evidence>
<evidence type="ECO:0000256" key="8">
    <source>
        <dbReference type="ARBA" id="ARBA00048212"/>
    </source>
</evidence>
<dbReference type="InterPro" id="IPR043131">
    <property type="entry name" value="BCAT-like_N"/>
</dbReference>
<reference evidence="13" key="1">
    <citation type="journal article" date="2021" name="PeerJ">
        <title>Extensive microbial diversity within the chicken gut microbiome revealed by metagenomics and culture.</title>
        <authorList>
            <person name="Gilroy R."/>
            <person name="Ravi A."/>
            <person name="Getino M."/>
            <person name="Pursley I."/>
            <person name="Horton D.L."/>
            <person name="Alikhan N.F."/>
            <person name="Baker D."/>
            <person name="Gharbi K."/>
            <person name="Hall N."/>
            <person name="Watson M."/>
            <person name="Adriaenssens E.M."/>
            <person name="Foster-Nyarko E."/>
            <person name="Jarju S."/>
            <person name="Secka A."/>
            <person name="Antonio M."/>
            <person name="Oren A."/>
            <person name="Chaudhuri R.R."/>
            <person name="La Ragione R."/>
            <person name="Hildebrand F."/>
            <person name="Pallen M.J."/>
        </authorList>
    </citation>
    <scope>NUCLEOTIDE SEQUENCE</scope>
    <source>
        <strain evidence="13">Gambia11-129</strain>
    </source>
</reference>
<accession>A0A9D1TN98</accession>
<evidence type="ECO:0000256" key="5">
    <source>
        <dbReference type="ARBA" id="ARBA00009320"/>
    </source>
</evidence>
<keyword evidence="7 12" id="KW-0663">Pyridoxal phosphate</keyword>
<gene>
    <name evidence="13" type="ORF">IAB12_00510</name>
</gene>
<evidence type="ECO:0000256" key="9">
    <source>
        <dbReference type="ARBA" id="ARBA00048798"/>
    </source>
</evidence>
<dbReference type="Proteomes" id="UP000823936">
    <property type="component" value="Unassembled WGS sequence"/>
</dbReference>
<dbReference type="AlphaFoldDB" id="A0A9D1TN98"/>
<comment type="pathway">
    <text evidence="4">Amino-acid biosynthesis; L-leucine biosynthesis; L-leucine from 3-methyl-2-oxobutanoate: step 4/4.</text>
</comment>
<sequence>MRKAIRNGIIINESEASLPLSLKSVQYSYSVYESVKLKNGQFVHLDEHLKRLRLSSSGVGMNLSYTDNEITSWLLDLKAEENLFNETFRILVLGENPAWVYITHTENFVYPESYYTEGVALSTYRGERFLPQLKTSNLLLSYMALKDAEKKNAFEALLVDGQGFITEGTRSNFYAIKNNRVYTAPDEKVLSGVTRTGVMKALSDMGIPLIFESVKLEELSSYSSLFITATSMRAIPVKSVDGVNVRTEDIKTVQKLSELLGEWE</sequence>
<dbReference type="FunFam" id="3.20.10.10:FF:000002">
    <property type="entry name" value="D-alanine aminotransferase"/>
    <property type="match status" value="1"/>
</dbReference>
<reference evidence="13" key="2">
    <citation type="submission" date="2021-04" db="EMBL/GenBank/DDBJ databases">
        <authorList>
            <person name="Gilroy R."/>
        </authorList>
    </citation>
    <scope>NUCLEOTIDE SEQUENCE</scope>
    <source>
        <strain evidence="13">Gambia11-129</strain>
    </source>
</reference>
<dbReference type="InterPro" id="IPR018300">
    <property type="entry name" value="Aminotrans_IV_CS"/>
</dbReference>
<dbReference type="PROSITE" id="PS00770">
    <property type="entry name" value="AA_TRANSFER_CLASS_4"/>
    <property type="match status" value="1"/>
</dbReference>
<dbReference type="GO" id="GO:0004084">
    <property type="term" value="F:branched-chain-amino-acid transaminase activity"/>
    <property type="evidence" value="ECO:0007669"/>
    <property type="project" value="UniProtKB-EC"/>
</dbReference>
<comment type="catalytic activity">
    <reaction evidence="8">
        <text>L-valine + 2-oxoglutarate = 3-methyl-2-oxobutanoate + L-glutamate</text>
        <dbReference type="Rhea" id="RHEA:24813"/>
        <dbReference type="ChEBI" id="CHEBI:11851"/>
        <dbReference type="ChEBI" id="CHEBI:16810"/>
        <dbReference type="ChEBI" id="CHEBI:29985"/>
        <dbReference type="ChEBI" id="CHEBI:57762"/>
        <dbReference type="EC" id="2.6.1.42"/>
    </reaction>
</comment>
<evidence type="ECO:0000256" key="6">
    <source>
        <dbReference type="ARBA" id="ARBA00013053"/>
    </source>
</evidence>
<dbReference type="GO" id="GO:0008652">
    <property type="term" value="P:amino acid biosynthetic process"/>
    <property type="evidence" value="ECO:0007669"/>
    <property type="project" value="UniProtKB-ARBA"/>
</dbReference>
<evidence type="ECO:0000256" key="2">
    <source>
        <dbReference type="ARBA" id="ARBA00004824"/>
    </source>
</evidence>
<evidence type="ECO:0000256" key="7">
    <source>
        <dbReference type="ARBA" id="ARBA00022898"/>
    </source>
</evidence>
<comment type="catalytic activity">
    <reaction evidence="10">
        <text>L-leucine + 2-oxoglutarate = 4-methyl-2-oxopentanoate + L-glutamate</text>
        <dbReference type="Rhea" id="RHEA:18321"/>
        <dbReference type="ChEBI" id="CHEBI:16810"/>
        <dbReference type="ChEBI" id="CHEBI:17865"/>
        <dbReference type="ChEBI" id="CHEBI:29985"/>
        <dbReference type="ChEBI" id="CHEBI:57427"/>
        <dbReference type="EC" id="2.6.1.42"/>
    </reaction>
</comment>
<evidence type="ECO:0000313" key="14">
    <source>
        <dbReference type="Proteomes" id="UP000823936"/>
    </source>
</evidence>
<dbReference type="InterPro" id="IPR050571">
    <property type="entry name" value="Class-IV_PLP-Dep_Aminotrnsfr"/>
</dbReference>
<dbReference type="InterPro" id="IPR043132">
    <property type="entry name" value="BCAT-like_C"/>
</dbReference>
<dbReference type="Gene3D" id="3.30.470.10">
    <property type="match status" value="1"/>
</dbReference>
<keyword evidence="13" id="KW-0032">Aminotransferase</keyword>
<comment type="caution">
    <text evidence="13">The sequence shown here is derived from an EMBL/GenBank/DDBJ whole genome shotgun (WGS) entry which is preliminary data.</text>
</comment>
<evidence type="ECO:0000256" key="1">
    <source>
        <dbReference type="ARBA" id="ARBA00001933"/>
    </source>
</evidence>